<dbReference type="GO" id="GO:0015833">
    <property type="term" value="P:peptide transport"/>
    <property type="evidence" value="ECO:0007669"/>
    <property type="project" value="TreeGrafter"/>
</dbReference>
<dbReference type="Gene3D" id="3.10.105.10">
    <property type="entry name" value="Dipeptide-binding Protein, Domain 3"/>
    <property type="match status" value="1"/>
</dbReference>
<proteinExistence type="inferred from homology"/>
<dbReference type="GO" id="GO:1904680">
    <property type="term" value="F:peptide transmembrane transporter activity"/>
    <property type="evidence" value="ECO:0007669"/>
    <property type="project" value="TreeGrafter"/>
</dbReference>
<evidence type="ECO:0000256" key="2">
    <source>
        <dbReference type="ARBA" id="ARBA00005695"/>
    </source>
</evidence>
<reference evidence="4" key="1">
    <citation type="submission" date="2022-10" db="EMBL/GenBank/DDBJ databases">
        <authorList>
            <person name="Yue Y."/>
        </authorList>
    </citation>
    <scope>NUCLEOTIDE SEQUENCE</scope>
    <source>
        <strain evidence="4">Z654</strain>
    </source>
</reference>
<keyword evidence="5" id="KW-1185">Reference proteome</keyword>
<evidence type="ECO:0000259" key="3">
    <source>
        <dbReference type="Pfam" id="PF00496"/>
    </source>
</evidence>
<evidence type="ECO:0000313" key="5">
    <source>
        <dbReference type="Proteomes" id="UP001208041"/>
    </source>
</evidence>
<dbReference type="InterPro" id="IPR030678">
    <property type="entry name" value="Peptide/Ni-bd"/>
</dbReference>
<dbReference type="InterPro" id="IPR000914">
    <property type="entry name" value="SBP_5_dom"/>
</dbReference>
<comment type="caution">
    <text evidence="4">The sequence shown here is derived from an EMBL/GenBank/DDBJ whole genome shotgun (WGS) entry which is preliminary data.</text>
</comment>
<dbReference type="RefSeq" id="WP_263953117.1">
    <property type="nucleotide sequence ID" value="NZ_JAOYFC010000001.1"/>
</dbReference>
<gene>
    <name evidence="4" type="ORF">OH136_07020</name>
</gene>
<dbReference type="Pfam" id="PF00496">
    <property type="entry name" value="SBP_bac_5"/>
    <property type="match status" value="1"/>
</dbReference>
<name>A0AAE3IY77_9RHOB</name>
<dbReference type="Gene3D" id="3.40.190.10">
    <property type="entry name" value="Periplasmic binding protein-like II"/>
    <property type="match status" value="1"/>
</dbReference>
<dbReference type="SUPFAM" id="SSF53850">
    <property type="entry name" value="Periplasmic binding protein-like II"/>
    <property type="match status" value="1"/>
</dbReference>
<accession>A0AAE3IY77</accession>
<sequence>MTKKTITGKPVHSAAAAFIDEFKAGKLDRREFLARSTAFGLTSAAALTIAGTPKPAAAAEAQMGGTLRIQQSVRAMKEPRLYDWSELGNVTRGFLEYLVLYTKEGTFEPYLMESWDINEDATEYTLNLRKGVTWNNGDPFTAEDVAMNIEWWCDGTVEGNSMATRFDVLVDPDTKKLRDGAVEVIDETTLKLTLPRPDITLIAGMADYPAAIAHKSLNHGDPFDNPVGTGPYIPESYAVGERCVLVRNENHTWWNEGNGAWLDRIEFIDYGEDPAAWVAAFEAEEVDTMYQSTGDFIDILDSLGLEQSSAVTAATLVTRPNSQTEVDGIKPYEKASVRRALAMAVDNAVVLELGYNNRGTVAENHHVCPIHPEYAELPPPVHDPEGAFKIMQDEGMADYEHQLVSIDSGFNTDATDAVAAQLRDAGMKVKRIVLPGATYWNDWAKFSFSSTEWNQRPLGVQVLVLAYKSGVPWNETGFANAEFDALLDEALAIADADARREVMAKLEKIMQDEGVTIQSFWRKIYRHSVPGLVGNEMHPQFEIAPQFIGWAA</sequence>
<dbReference type="EMBL" id="JAOYFC010000001">
    <property type="protein sequence ID" value="MCV6824305.1"/>
    <property type="molecule type" value="Genomic_DNA"/>
</dbReference>
<dbReference type="AlphaFoldDB" id="A0AAE3IY77"/>
<feature type="domain" description="Solute-binding protein family 5" evidence="3">
    <location>
        <begin position="107"/>
        <end position="458"/>
    </location>
</feature>
<dbReference type="GO" id="GO:0043190">
    <property type="term" value="C:ATP-binding cassette (ABC) transporter complex"/>
    <property type="evidence" value="ECO:0007669"/>
    <property type="project" value="InterPro"/>
</dbReference>
<dbReference type="InterPro" id="IPR039424">
    <property type="entry name" value="SBP_5"/>
</dbReference>
<dbReference type="GO" id="GO:0030288">
    <property type="term" value="C:outer membrane-bounded periplasmic space"/>
    <property type="evidence" value="ECO:0007669"/>
    <property type="project" value="UniProtKB-ARBA"/>
</dbReference>
<dbReference type="Proteomes" id="UP001208041">
    <property type="component" value="Unassembled WGS sequence"/>
</dbReference>
<dbReference type="PROSITE" id="PS51318">
    <property type="entry name" value="TAT"/>
    <property type="match status" value="1"/>
</dbReference>
<organism evidence="4 5">
    <name type="scientific">Halocynthiibacter halioticoli</name>
    <dbReference type="NCBI Taxonomy" id="2986804"/>
    <lineage>
        <taxon>Bacteria</taxon>
        <taxon>Pseudomonadati</taxon>
        <taxon>Pseudomonadota</taxon>
        <taxon>Alphaproteobacteria</taxon>
        <taxon>Rhodobacterales</taxon>
        <taxon>Paracoccaceae</taxon>
        <taxon>Halocynthiibacter</taxon>
    </lineage>
</organism>
<dbReference type="InterPro" id="IPR006311">
    <property type="entry name" value="TAT_signal"/>
</dbReference>
<evidence type="ECO:0000313" key="4">
    <source>
        <dbReference type="EMBL" id="MCV6824305.1"/>
    </source>
</evidence>
<dbReference type="CDD" id="cd08503">
    <property type="entry name" value="PBP2_NikA_DppA_OppA_like_17"/>
    <property type="match status" value="1"/>
</dbReference>
<protein>
    <submittedName>
        <fullName evidence="4">ABC transporter substrate-binding protein</fullName>
    </submittedName>
</protein>
<dbReference type="PIRSF" id="PIRSF002741">
    <property type="entry name" value="MppA"/>
    <property type="match status" value="1"/>
</dbReference>
<evidence type="ECO:0000256" key="1">
    <source>
        <dbReference type="ARBA" id="ARBA00004418"/>
    </source>
</evidence>
<comment type="similarity">
    <text evidence="2">Belongs to the bacterial solute-binding protein 5 family.</text>
</comment>
<dbReference type="PANTHER" id="PTHR30290">
    <property type="entry name" value="PERIPLASMIC BINDING COMPONENT OF ABC TRANSPORTER"/>
    <property type="match status" value="1"/>
</dbReference>
<comment type="subcellular location">
    <subcellularLocation>
        <location evidence="1">Periplasm</location>
    </subcellularLocation>
</comment>